<evidence type="ECO:0000313" key="1">
    <source>
        <dbReference type="EMBL" id="MFD2483755.1"/>
    </source>
</evidence>
<reference evidence="2" key="1">
    <citation type="journal article" date="2019" name="Int. J. Syst. Evol. Microbiol.">
        <title>The Global Catalogue of Microorganisms (GCM) 10K type strain sequencing project: providing services to taxonomists for standard genome sequencing and annotation.</title>
        <authorList>
            <consortium name="The Broad Institute Genomics Platform"/>
            <consortium name="The Broad Institute Genome Sequencing Center for Infectious Disease"/>
            <person name="Wu L."/>
            <person name="Ma J."/>
        </authorList>
    </citation>
    <scope>NUCLEOTIDE SEQUENCE [LARGE SCALE GENOMIC DNA]</scope>
    <source>
        <strain evidence="2">CGMCC 4.7638</strain>
    </source>
</reference>
<sequence length="42" mass="4199">MFRNSTVPAAGIVTGQLNATSAVAVRLAPRAVATAIAGMTLE</sequence>
<accession>A0ABW5I3X4</accession>
<dbReference type="EMBL" id="JBHUKQ010000014">
    <property type="protein sequence ID" value="MFD2483755.1"/>
    <property type="molecule type" value="Genomic_DNA"/>
</dbReference>
<comment type="caution">
    <text evidence="1">The sequence shown here is derived from an EMBL/GenBank/DDBJ whole genome shotgun (WGS) entry which is preliminary data.</text>
</comment>
<keyword evidence="2" id="KW-1185">Reference proteome</keyword>
<protein>
    <submittedName>
        <fullName evidence="1">Uncharacterized protein</fullName>
    </submittedName>
</protein>
<gene>
    <name evidence="1" type="ORF">ACFSUT_25990</name>
</gene>
<organism evidence="1 2">
    <name type="scientific">Amycolatopsis albidoflavus</name>
    <dbReference type="NCBI Taxonomy" id="102226"/>
    <lineage>
        <taxon>Bacteria</taxon>
        <taxon>Bacillati</taxon>
        <taxon>Actinomycetota</taxon>
        <taxon>Actinomycetes</taxon>
        <taxon>Pseudonocardiales</taxon>
        <taxon>Pseudonocardiaceae</taxon>
        <taxon>Amycolatopsis</taxon>
    </lineage>
</organism>
<name>A0ABW5I3X4_9PSEU</name>
<proteinExistence type="predicted"/>
<dbReference type="RefSeq" id="WP_344284283.1">
    <property type="nucleotide sequence ID" value="NZ_BAAAHV010000022.1"/>
</dbReference>
<evidence type="ECO:0000313" key="2">
    <source>
        <dbReference type="Proteomes" id="UP001597542"/>
    </source>
</evidence>
<dbReference type="Proteomes" id="UP001597542">
    <property type="component" value="Unassembled WGS sequence"/>
</dbReference>